<dbReference type="PRINTS" id="PR00059">
    <property type="entry name" value="RIBOSOMALL6"/>
</dbReference>
<evidence type="ECO:0000256" key="4">
    <source>
        <dbReference type="ARBA" id="ARBA00022980"/>
    </source>
</evidence>
<dbReference type="NCBIfam" id="TIGR03654">
    <property type="entry name" value="L6_bact"/>
    <property type="match status" value="1"/>
</dbReference>
<dbReference type="InterPro" id="IPR020040">
    <property type="entry name" value="Ribosomal_uL6_a/b-dom"/>
</dbReference>
<dbReference type="GO" id="GO:0022625">
    <property type="term" value="C:cytosolic large ribosomal subunit"/>
    <property type="evidence" value="ECO:0007669"/>
    <property type="project" value="UniProtKB-UniRule"/>
</dbReference>
<dbReference type="FunFam" id="3.90.930.12:FF:000001">
    <property type="entry name" value="50S ribosomal protein L6"/>
    <property type="match status" value="1"/>
</dbReference>
<dbReference type="GO" id="GO:0019843">
    <property type="term" value="F:rRNA binding"/>
    <property type="evidence" value="ECO:0007669"/>
    <property type="project" value="UniProtKB-UniRule"/>
</dbReference>
<organism evidence="10 11">
    <name type="scientific">Candidatus Woykebacteria bacterium RBG_13_40_15</name>
    <dbReference type="NCBI Taxonomy" id="1802593"/>
    <lineage>
        <taxon>Bacteria</taxon>
        <taxon>Candidatus Woykeibacteriota</taxon>
    </lineage>
</organism>
<dbReference type="Pfam" id="PF00347">
    <property type="entry name" value="Ribosomal_L6"/>
    <property type="match status" value="2"/>
</dbReference>
<keyword evidence="2 6" id="KW-0699">rRNA-binding</keyword>
<evidence type="ECO:0000259" key="9">
    <source>
        <dbReference type="Pfam" id="PF00347"/>
    </source>
</evidence>
<dbReference type="InterPro" id="IPR002358">
    <property type="entry name" value="Ribosomal_uL6_CS"/>
</dbReference>
<accession>A0A1G1W936</accession>
<comment type="caution">
    <text evidence="10">The sequence shown here is derived from an EMBL/GenBank/DDBJ whole genome shotgun (WGS) entry which is preliminary data.</text>
</comment>
<dbReference type="InterPro" id="IPR019906">
    <property type="entry name" value="Ribosomal_uL6_bac-type"/>
</dbReference>
<comment type="subunit">
    <text evidence="6">Part of the 50S ribosomal subunit.</text>
</comment>
<keyword evidence="4 6" id="KW-0689">Ribosomal protein</keyword>
<dbReference type="InterPro" id="IPR036789">
    <property type="entry name" value="Ribosomal_uL6-like_a/b-dom_sf"/>
</dbReference>
<keyword evidence="3 6" id="KW-0694">RNA-binding</keyword>
<dbReference type="InterPro" id="IPR000702">
    <property type="entry name" value="Ribosomal_uL6-like"/>
</dbReference>
<feature type="domain" description="Large ribosomal subunit protein uL6 alpha-beta" evidence="9">
    <location>
        <begin position="11"/>
        <end position="81"/>
    </location>
</feature>
<dbReference type="GO" id="GO:0003735">
    <property type="term" value="F:structural constituent of ribosome"/>
    <property type="evidence" value="ECO:0007669"/>
    <property type="project" value="UniProtKB-UniRule"/>
</dbReference>
<comment type="similarity">
    <text evidence="1 6 7">Belongs to the universal ribosomal protein uL6 family.</text>
</comment>
<name>A0A1G1W936_9BACT</name>
<dbReference type="PANTHER" id="PTHR11655">
    <property type="entry name" value="60S/50S RIBOSOMAL PROTEIN L6/L9"/>
    <property type="match status" value="1"/>
</dbReference>
<evidence type="ECO:0000256" key="5">
    <source>
        <dbReference type="ARBA" id="ARBA00023274"/>
    </source>
</evidence>
<evidence type="ECO:0000256" key="7">
    <source>
        <dbReference type="RuleBase" id="RU003869"/>
    </source>
</evidence>
<sequence length="185" mass="20117">MSRIGRKPISIPETVNVEINHKVLVKGPLGELNQKIPRGIKVEQNDNMLVVSAQKEDKQTKAFHGLIRKLIANMIEGVTVGFKKRLELIGIGYRANLSGDKLVLSLGFSHPVEIKPVEGIDFSVSDNKITVSGINKELVGRIAAEIRTTRPPDAYKGKGIRYEGEIVKLKPGKAAKTSVGSVAEA</sequence>
<dbReference type="STRING" id="1802593.A2172_01435"/>
<reference evidence="10 11" key="1">
    <citation type="journal article" date="2016" name="Nat. Commun.">
        <title>Thousands of microbial genomes shed light on interconnected biogeochemical processes in an aquifer system.</title>
        <authorList>
            <person name="Anantharaman K."/>
            <person name="Brown C.T."/>
            <person name="Hug L.A."/>
            <person name="Sharon I."/>
            <person name="Castelle C.J."/>
            <person name="Probst A.J."/>
            <person name="Thomas B.C."/>
            <person name="Singh A."/>
            <person name="Wilkins M.J."/>
            <person name="Karaoz U."/>
            <person name="Brodie E.L."/>
            <person name="Williams K.H."/>
            <person name="Hubbard S.S."/>
            <person name="Banfield J.F."/>
        </authorList>
    </citation>
    <scope>NUCLEOTIDE SEQUENCE [LARGE SCALE GENOMIC DNA]</scope>
</reference>
<dbReference type="FunFam" id="3.90.930.12:FF:000002">
    <property type="entry name" value="50S ribosomal protein L6"/>
    <property type="match status" value="1"/>
</dbReference>
<dbReference type="Gene3D" id="3.90.930.12">
    <property type="entry name" value="Ribosomal protein L6, alpha-beta domain"/>
    <property type="match status" value="2"/>
</dbReference>
<proteinExistence type="inferred from homology"/>
<feature type="domain" description="Large ribosomal subunit protein uL6 alpha-beta" evidence="9">
    <location>
        <begin position="89"/>
        <end position="162"/>
    </location>
</feature>
<evidence type="ECO:0000256" key="1">
    <source>
        <dbReference type="ARBA" id="ARBA00009356"/>
    </source>
</evidence>
<dbReference type="PIRSF" id="PIRSF002162">
    <property type="entry name" value="Ribosomal_L6"/>
    <property type="match status" value="1"/>
</dbReference>
<dbReference type="EMBL" id="MHCP01000015">
    <property type="protein sequence ID" value="OGY24189.1"/>
    <property type="molecule type" value="Genomic_DNA"/>
</dbReference>
<evidence type="ECO:0000256" key="8">
    <source>
        <dbReference type="RuleBase" id="RU003870"/>
    </source>
</evidence>
<dbReference type="HAMAP" id="MF_01365_B">
    <property type="entry name" value="Ribosomal_uL6_B"/>
    <property type="match status" value="1"/>
</dbReference>
<dbReference type="AlphaFoldDB" id="A0A1G1W936"/>
<evidence type="ECO:0000313" key="11">
    <source>
        <dbReference type="Proteomes" id="UP000176631"/>
    </source>
</evidence>
<keyword evidence="5 6" id="KW-0687">Ribonucleoprotein</keyword>
<evidence type="ECO:0000256" key="2">
    <source>
        <dbReference type="ARBA" id="ARBA00022730"/>
    </source>
</evidence>
<dbReference type="PANTHER" id="PTHR11655:SF14">
    <property type="entry name" value="LARGE RIBOSOMAL SUBUNIT PROTEIN UL6M"/>
    <property type="match status" value="1"/>
</dbReference>
<evidence type="ECO:0000256" key="3">
    <source>
        <dbReference type="ARBA" id="ARBA00022884"/>
    </source>
</evidence>
<dbReference type="SUPFAM" id="SSF56053">
    <property type="entry name" value="Ribosomal protein L6"/>
    <property type="match status" value="2"/>
</dbReference>
<gene>
    <name evidence="6" type="primary">rplF</name>
    <name evidence="10" type="ORF">A2172_01435</name>
</gene>
<dbReference type="PROSITE" id="PS00525">
    <property type="entry name" value="RIBOSOMAL_L6_1"/>
    <property type="match status" value="1"/>
</dbReference>
<comment type="function">
    <text evidence="6 8">This protein binds to the 23S rRNA, and is important in its secondary structure. It is located near the subunit interface in the base of the L7/L12 stalk, and near the tRNA binding site of the peptidyltransferase center.</text>
</comment>
<evidence type="ECO:0000313" key="10">
    <source>
        <dbReference type="EMBL" id="OGY24189.1"/>
    </source>
</evidence>
<protein>
    <recommendedName>
        <fullName evidence="6">Large ribosomal subunit protein uL6</fullName>
    </recommendedName>
</protein>
<dbReference type="Proteomes" id="UP000176631">
    <property type="component" value="Unassembled WGS sequence"/>
</dbReference>
<dbReference type="GO" id="GO:0002181">
    <property type="term" value="P:cytoplasmic translation"/>
    <property type="evidence" value="ECO:0007669"/>
    <property type="project" value="TreeGrafter"/>
</dbReference>
<evidence type="ECO:0000256" key="6">
    <source>
        <dbReference type="HAMAP-Rule" id="MF_01365"/>
    </source>
</evidence>